<evidence type="ECO:0000313" key="3">
    <source>
        <dbReference type="Proteomes" id="UP000009168"/>
    </source>
</evidence>
<dbReference type="Gene3D" id="3.40.30.10">
    <property type="entry name" value="Glutaredoxin"/>
    <property type="match status" value="2"/>
</dbReference>
<dbReference type="eggNOG" id="ENOG502SSUF">
    <property type="taxonomic scope" value="Eukaryota"/>
</dbReference>
<keyword evidence="3" id="KW-1185">Reference proteome</keyword>
<feature type="signal peptide" evidence="1">
    <location>
        <begin position="1"/>
        <end position="20"/>
    </location>
</feature>
<gene>
    <name evidence="2" type="ORF">TTHERM_00419680</name>
</gene>
<feature type="chain" id="PRO_5003712412" evidence="1">
    <location>
        <begin position="21"/>
        <end position="576"/>
    </location>
</feature>
<organism evidence="2 3">
    <name type="scientific">Tetrahymena thermophila (strain SB210)</name>
    <dbReference type="NCBI Taxonomy" id="312017"/>
    <lineage>
        <taxon>Eukaryota</taxon>
        <taxon>Sar</taxon>
        <taxon>Alveolata</taxon>
        <taxon>Ciliophora</taxon>
        <taxon>Intramacronucleata</taxon>
        <taxon>Oligohymenophorea</taxon>
        <taxon>Hymenostomatida</taxon>
        <taxon>Tetrahymenina</taxon>
        <taxon>Tetrahymenidae</taxon>
        <taxon>Tetrahymena</taxon>
    </lineage>
</organism>
<dbReference type="KEGG" id="tet:TTHERM_00419680"/>
<evidence type="ECO:0000313" key="2">
    <source>
        <dbReference type="EMBL" id="EAR85565.2"/>
    </source>
</evidence>
<reference evidence="3" key="1">
    <citation type="journal article" date="2006" name="PLoS Biol.">
        <title>Macronuclear genome sequence of the ciliate Tetrahymena thermophila, a model eukaryote.</title>
        <authorList>
            <person name="Eisen J.A."/>
            <person name="Coyne R.S."/>
            <person name="Wu M."/>
            <person name="Wu D."/>
            <person name="Thiagarajan M."/>
            <person name="Wortman J.R."/>
            <person name="Badger J.H."/>
            <person name="Ren Q."/>
            <person name="Amedeo P."/>
            <person name="Jones K.M."/>
            <person name="Tallon L.J."/>
            <person name="Delcher A.L."/>
            <person name="Salzberg S.L."/>
            <person name="Silva J.C."/>
            <person name="Haas B.J."/>
            <person name="Majoros W.H."/>
            <person name="Farzad M."/>
            <person name="Carlton J.M."/>
            <person name="Smith R.K. Jr."/>
            <person name="Garg J."/>
            <person name="Pearlman R.E."/>
            <person name="Karrer K.M."/>
            <person name="Sun L."/>
            <person name="Manning G."/>
            <person name="Elde N.C."/>
            <person name="Turkewitz A.P."/>
            <person name="Asai D.J."/>
            <person name="Wilkes D.E."/>
            <person name="Wang Y."/>
            <person name="Cai H."/>
            <person name="Collins K."/>
            <person name="Stewart B.A."/>
            <person name="Lee S.R."/>
            <person name="Wilamowska K."/>
            <person name="Weinberg Z."/>
            <person name="Ruzzo W.L."/>
            <person name="Wloga D."/>
            <person name="Gaertig J."/>
            <person name="Frankel J."/>
            <person name="Tsao C.-C."/>
            <person name="Gorovsky M.A."/>
            <person name="Keeling P.J."/>
            <person name="Waller R.F."/>
            <person name="Patron N.J."/>
            <person name="Cherry J.M."/>
            <person name="Stover N.A."/>
            <person name="Krieger C.J."/>
            <person name="del Toro C."/>
            <person name="Ryder H.F."/>
            <person name="Williamson S.C."/>
            <person name="Barbeau R.A."/>
            <person name="Hamilton E.P."/>
            <person name="Orias E."/>
        </authorList>
    </citation>
    <scope>NUCLEOTIDE SEQUENCE [LARGE SCALE GENOMIC DNA]</scope>
    <source>
        <strain evidence="3">SB210</strain>
    </source>
</reference>
<dbReference type="RefSeq" id="XP_001033228.2">
    <property type="nucleotide sequence ID" value="XM_001033228.2"/>
</dbReference>
<dbReference type="AlphaFoldDB" id="I7M6P1"/>
<name>I7M6P1_TETTS</name>
<keyword evidence="1" id="KW-0732">Signal</keyword>
<dbReference type="SUPFAM" id="SSF52833">
    <property type="entry name" value="Thioredoxin-like"/>
    <property type="match status" value="2"/>
</dbReference>
<evidence type="ECO:0000256" key="1">
    <source>
        <dbReference type="SAM" id="SignalP"/>
    </source>
</evidence>
<dbReference type="InParanoid" id="I7M6P1"/>
<accession>I7M6P1</accession>
<sequence length="576" mass="68023">MSQIIYCFIIFLSTFLLIHAIQLPAEFLIDNCQKNFAYYSVGDVYLGDNNYTSIINNQEILLIASLKTCRSCCEHEILFDQIKKSLTNSRQFQKIKIARIELTQNKNFQQQFKQIKRFPFVIYFDGKGNHHIYQELLDVNRINRFLKRIYNPLQKFNTFQKLDQYINTIEYDSDKNSIESVKVIGLFYDEEEMVQEIQYFIEVAKDLLSRSELYFCIITNKNEIKAAKNKYQDKWFEGVSLNSIIIQRSIGIYDIIDLSDVIVDMKNLKAEIISKSLRLVDEFTLENYEYYQQDKKKQILVAVVDSILDVTQSKKVISILESLAKQFVHKLHITWVEGNLNPEKRKMLGIPTKAKLPQIAFFRIDYHTKVIFPSNLEINFQNLFEFINDYLTLPLMDVQKKYMNYEQKIKYQKVNNILTSFTQLKEKAFISKIVQYEASQYILLYYLDLESLVEGKINETQLREINQVSIRIQQLYGSNIIQFYYCIKQELEESEQASITNYLSQIKPNTLYLYMQNKPIPFKGQILARSILQFISKNTAKSNTKQIISLPKYPEISEEKLLDYIISGMQNNSDFY</sequence>
<dbReference type="InterPro" id="IPR036249">
    <property type="entry name" value="Thioredoxin-like_sf"/>
</dbReference>
<dbReference type="GeneID" id="7824467"/>
<dbReference type="OrthoDB" id="10627999at2759"/>
<dbReference type="Proteomes" id="UP000009168">
    <property type="component" value="Unassembled WGS sequence"/>
</dbReference>
<proteinExistence type="predicted"/>
<dbReference type="EMBL" id="GG662536">
    <property type="protein sequence ID" value="EAR85565.2"/>
    <property type="molecule type" value="Genomic_DNA"/>
</dbReference>
<protein>
    <submittedName>
        <fullName evidence="2">Protein disulfide-isomerase, putative</fullName>
    </submittedName>
</protein>